<dbReference type="InterPro" id="IPR052205">
    <property type="entry name" value="FliO/MopB"/>
</dbReference>
<dbReference type="GO" id="GO:0009425">
    <property type="term" value="C:bacterial-type flagellum basal body"/>
    <property type="evidence" value="ECO:0007669"/>
    <property type="project" value="UniProtKB-SubCell"/>
</dbReference>
<keyword evidence="8" id="KW-0969">Cilium</keyword>
<dbReference type="GO" id="GO:0044781">
    <property type="term" value="P:bacterial-type flagellum organization"/>
    <property type="evidence" value="ECO:0007669"/>
    <property type="project" value="UniProtKB-UniRule"/>
</dbReference>
<dbReference type="GO" id="GO:0005886">
    <property type="term" value="C:plasma membrane"/>
    <property type="evidence" value="ECO:0007669"/>
    <property type="project" value="UniProtKB-SubCell"/>
</dbReference>
<dbReference type="AlphaFoldDB" id="A0A0S1B054"/>
<dbReference type="PATRIC" id="fig|128780.6.peg.1986"/>
<evidence type="ECO:0000256" key="5">
    <source>
        <dbReference type="ARBA" id="ARBA00023143"/>
    </source>
</evidence>
<evidence type="ECO:0000256" key="4">
    <source>
        <dbReference type="ARBA" id="ARBA00023136"/>
    </source>
</evidence>
<protein>
    <recommendedName>
        <fullName evidence="7">Flagellar protein</fullName>
    </recommendedName>
</protein>
<keyword evidence="3 7" id="KW-1133">Transmembrane helix</keyword>
<comment type="similarity">
    <text evidence="6 7">Belongs to the FliO/MopB family.</text>
</comment>
<dbReference type="Proteomes" id="UP000061010">
    <property type="component" value="Chromosome"/>
</dbReference>
<dbReference type="InterPro" id="IPR022781">
    <property type="entry name" value="Flagellar_biosynth_FliO"/>
</dbReference>
<keyword evidence="9" id="KW-1185">Reference proteome</keyword>
<dbReference type="PANTHER" id="PTHR38766:SF1">
    <property type="entry name" value="FLAGELLAR PROTEIN FLIO"/>
    <property type="match status" value="1"/>
</dbReference>
<dbReference type="OrthoDB" id="5741235at2"/>
<evidence type="ECO:0000313" key="9">
    <source>
        <dbReference type="Proteomes" id="UP000061010"/>
    </source>
</evidence>
<evidence type="ECO:0000256" key="2">
    <source>
        <dbReference type="ARBA" id="ARBA00022692"/>
    </source>
</evidence>
<comment type="subcellular location">
    <subcellularLocation>
        <location evidence="7">Cell membrane</location>
    </subcellularLocation>
    <subcellularLocation>
        <location evidence="7">Bacterial flagellum basal body</location>
    </subcellularLocation>
</comment>
<reference evidence="8 9" key="1">
    <citation type="journal article" date="2015" name="Genome Announc.">
        <title>Complete Genome Sequencing of Stenotrophomonas acidaminiphila ZAC14D2_NAIMI4_2, a Multidrug-Resistant Strain Isolated from Sediments of a Polluted River in Mexico, Uncovers New Antibiotic Resistance Genes and a Novel Class-II Lasso Peptide Biosynthesis Gene Cluster.</title>
        <authorList>
            <person name="Vinuesa P."/>
            <person name="Ochoa-Sanchez L.E."/>
        </authorList>
    </citation>
    <scope>NUCLEOTIDE SEQUENCE [LARGE SCALE GENOMIC DNA]</scope>
    <source>
        <strain evidence="8 9">ZAC14D2_NAIMI4_2</strain>
    </source>
</reference>
<keyword evidence="8" id="KW-0282">Flagellum</keyword>
<name>A0A0S1B054_9GAMM</name>
<dbReference type="NCBIfam" id="TIGR03500">
    <property type="entry name" value="FliO_TIGR"/>
    <property type="match status" value="1"/>
</dbReference>
<evidence type="ECO:0000256" key="3">
    <source>
        <dbReference type="ARBA" id="ARBA00022989"/>
    </source>
</evidence>
<dbReference type="KEGG" id="sacz:AOT14_19770"/>
<keyword evidence="1 7" id="KW-1003">Cell membrane</keyword>
<feature type="transmembrane region" description="Helical" evidence="7">
    <location>
        <begin position="33"/>
        <end position="55"/>
    </location>
</feature>
<keyword evidence="4 7" id="KW-0472">Membrane</keyword>
<dbReference type="PANTHER" id="PTHR38766">
    <property type="entry name" value="FLAGELLAR PROTEIN FLIO"/>
    <property type="match status" value="1"/>
</dbReference>
<organism evidence="8 9">
    <name type="scientific">Stenotrophomonas acidaminiphila</name>
    <dbReference type="NCBI Taxonomy" id="128780"/>
    <lineage>
        <taxon>Bacteria</taxon>
        <taxon>Pseudomonadati</taxon>
        <taxon>Pseudomonadota</taxon>
        <taxon>Gammaproteobacteria</taxon>
        <taxon>Lysobacterales</taxon>
        <taxon>Lysobacteraceae</taxon>
        <taxon>Stenotrophomonas</taxon>
    </lineage>
</organism>
<evidence type="ECO:0000256" key="1">
    <source>
        <dbReference type="ARBA" id="ARBA00022475"/>
    </source>
</evidence>
<evidence type="ECO:0000256" key="6">
    <source>
        <dbReference type="ARBA" id="ARBA00037937"/>
    </source>
</evidence>
<evidence type="ECO:0000256" key="7">
    <source>
        <dbReference type="RuleBase" id="RU362064"/>
    </source>
</evidence>
<keyword evidence="2 7" id="KW-0812">Transmembrane</keyword>
<keyword evidence="5 7" id="KW-0975">Bacterial flagellum</keyword>
<gene>
    <name evidence="8" type="primary">fliO</name>
    <name evidence="8" type="ORF">AOT14_19770</name>
</gene>
<keyword evidence="8" id="KW-0966">Cell projection</keyword>
<accession>A0A0S1B054</accession>
<dbReference type="Pfam" id="PF04347">
    <property type="entry name" value="FliO"/>
    <property type="match status" value="1"/>
</dbReference>
<proteinExistence type="inferred from homology"/>
<dbReference type="EMBL" id="CP012900">
    <property type="protein sequence ID" value="ALJ28354.1"/>
    <property type="molecule type" value="Genomic_DNA"/>
</dbReference>
<sequence length="141" mass="14419">MSLLPATALAVAAMAQGHPQAAPVGQHAATAPGLFGAVMALLAVLALIVGLGWLLKRMPGSGFRPAEGLKLVASLNVGAKERVVVVEVNGQQLLLGVTGGGISTLHTLPEPLPPVAPATLPNLKHLPNFAQLLQQKLRKDA</sequence>
<evidence type="ECO:0000313" key="8">
    <source>
        <dbReference type="EMBL" id="ALJ28354.1"/>
    </source>
</evidence>